<keyword evidence="3" id="KW-1185">Reference proteome</keyword>
<accession>A0ABM4CC72</accession>
<gene>
    <name evidence="4" type="primary">LOC136083664</name>
</gene>
<dbReference type="GeneID" id="136083664"/>
<feature type="transmembrane region" description="Helical" evidence="1">
    <location>
        <begin position="145"/>
        <end position="170"/>
    </location>
</feature>
<evidence type="ECO:0000256" key="1">
    <source>
        <dbReference type="SAM" id="Phobius"/>
    </source>
</evidence>
<keyword evidence="1" id="KW-0472">Membrane</keyword>
<dbReference type="SUPFAM" id="SSF57184">
    <property type="entry name" value="Growth factor receptor domain"/>
    <property type="match status" value="1"/>
</dbReference>
<evidence type="ECO:0000313" key="4">
    <source>
        <dbReference type="RefSeq" id="XP_065659275.1"/>
    </source>
</evidence>
<sequence length="260" mass="29362">MHYNNYYYCRVISGVALCSCPYRYYLQSDNKTCLDFYALCNIKNCYSYSYCNIVYGNAICSCPYGYYLQSDKRTCLIDPCHNKGCYSPKYCSLVADPNKLCELKRCDFNLCQVVSGKAVCFCPSGYYLQQNGLSCTYGHSTKLSGAFIVLIVFGVIFCVFLFAFFCAIYLRGKRKFDPVTVQFYATTQSAVVQGAAQNHLNSVDFQIGVNNTIDSNILYPSNEIEIDNVAHFNMAPPPYELLEQSLSLILSTESPPEYSN</sequence>
<organism evidence="3 4">
    <name type="scientific">Hydra vulgaris</name>
    <name type="common">Hydra</name>
    <name type="synonym">Hydra attenuata</name>
    <dbReference type="NCBI Taxonomy" id="6087"/>
    <lineage>
        <taxon>Eukaryota</taxon>
        <taxon>Metazoa</taxon>
        <taxon>Cnidaria</taxon>
        <taxon>Hydrozoa</taxon>
        <taxon>Hydroidolina</taxon>
        <taxon>Anthoathecata</taxon>
        <taxon>Aplanulata</taxon>
        <taxon>Hydridae</taxon>
        <taxon>Hydra</taxon>
    </lineage>
</organism>
<name>A0ABM4CC72_HYDVU</name>
<keyword evidence="1" id="KW-1133">Transmembrane helix</keyword>
<dbReference type="Proteomes" id="UP001652625">
    <property type="component" value="Chromosome 08"/>
</dbReference>
<dbReference type="Gene3D" id="2.10.25.10">
    <property type="entry name" value="Laminin"/>
    <property type="match status" value="1"/>
</dbReference>
<dbReference type="RefSeq" id="XP_065659275.1">
    <property type="nucleotide sequence ID" value="XM_065803203.1"/>
</dbReference>
<dbReference type="InterPro" id="IPR009030">
    <property type="entry name" value="Growth_fac_rcpt_cys_sf"/>
</dbReference>
<evidence type="ECO:0000313" key="3">
    <source>
        <dbReference type="Proteomes" id="UP001652625"/>
    </source>
</evidence>
<dbReference type="SMART" id="SM00181">
    <property type="entry name" value="EGF"/>
    <property type="match status" value="2"/>
</dbReference>
<reference evidence="4" key="1">
    <citation type="submission" date="2025-08" db="UniProtKB">
        <authorList>
            <consortium name="RefSeq"/>
        </authorList>
    </citation>
    <scope>IDENTIFICATION</scope>
</reference>
<protein>
    <submittedName>
        <fullName evidence="4">Uncharacterized protein LOC136083664</fullName>
    </submittedName>
</protein>
<feature type="domain" description="EGF-like" evidence="2">
    <location>
        <begin position="100"/>
        <end position="136"/>
    </location>
</feature>
<evidence type="ECO:0000259" key="2">
    <source>
        <dbReference type="SMART" id="SM00181"/>
    </source>
</evidence>
<proteinExistence type="predicted"/>
<dbReference type="InterPro" id="IPR000742">
    <property type="entry name" value="EGF"/>
</dbReference>
<feature type="domain" description="EGF-like" evidence="2">
    <location>
        <begin position="39"/>
        <end position="76"/>
    </location>
</feature>
<keyword evidence="1" id="KW-0812">Transmembrane</keyword>